<name>A0AAW1I9V3_POPJA</name>
<evidence type="ECO:0000313" key="3">
    <source>
        <dbReference type="EMBL" id="KAK9685847.1"/>
    </source>
</evidence>
<keyword evidence="4" id="KW-1185">Reference proteome</keyword>
<dbReference type="Pfam" id="PF14846">
    <property type="entry name" value="DUF4485"/>
    <property type="match status" value="1"/>
</dbReference>
<comment type="caution">
    <text evidence="3">The sequence shown here is derived from an EMBL/GenBank/DDBJ whole genome shotgun (WGS) entry which is preliminary data.</text>
</comment>
<sequence>MTEVYQNNNSSRSDDYLDMEYLTTLRNIKPYITCIMNNHYIELIRVWLEKLSDINVQHDKALRNVYLVELGKQIVSGVFVEPFIDPPGEGPLLPFRHSWRFSKDKLQDVSQQNIDSWTQSITYDISTQALMDSTKCSSQSISEDITHSRNIRNVQSFGTKQSNDVSSPNSQLHDVREKLALVQEYSKQICKGSKSPKKKKSKNKKQINIHTVPQQKMSEETDICPENYNGAHYQVPYKEVRVYSPVRNMKNCRSKFNETDDSSWFDLTDCSTNVAPGFCSGDTNVGAKMYDQDEVIQIQELYEKKISELVILIKELKDENSNLTKNMEKYEKELRNTKASNSLTNLTHEVESLKTQLQDLISIKSNLQSGNYSVSTEWQNTVSTLHKKLALMQRKHNDLKLENSDLLRKLEDQENEKRKELNEQKKKVSDLYSRETDMLKHIHARAITELEAKYIQKMTEQDNDFQKRLEDIKSSYENRFNNLKDDYDSRVRSLREDYETRMNTISSDYEKILTNKDSEITKLEHMLQEQCLRMQDEVHLIRSQIESTVSSSSELYLEKITFLQKCIIKMEKLYQKAERENSKQLAKLKRELEFRDKSNQLALTTQKADLLSLTVNGKQNEIDLVVSQLEEFYKKKLIEYQQRVADDKRRDSKLT</sequence>
<keyword evidence="1" id="KW-0175">Coiled coil</keyword>
<feature type="coiled-coil region" evidence="1">
    <location>
        <begin position="389"/>
        <end position="431"/>
    </location>
</feature>
<accession>A0AAW1I9V3</accession>
<feature type="domain" description="DUF4485" evidence="2">
    <location>
        <begin position="17"/>
        <end position="96"/>
    </location>
</feature>
<proteinExistence type="predicted"/>
<feature type="coiled-coil region" evidence="1">
    <location>
        <begin position="299"/>
        <end position="363"/>
    </location>
</feature>
<dbReference type="InterPro" id="IPR027831">
    <property type="entry name" value="DUF4485"/>
</dbReference>
<dbReference type="EMBL" id="JASPKY010000744">
    <property type="protein sequence ID" value="KAK9685847.1"/>
    <property type="molecule type" value="Genomic_DNA"/>
</dbReference>
<evidence type="ECO:0000256" key="1">
    <source>
        <dbReference type="SAM" id="Coils"/>
    </source>
</evidence>
<dbReference type="Proteomes" id="UP001458880">
    <property type="component" value="Unassembled WGS sequence"/>
</dbReference>
<dbReference type="AlphaFoldDB" id="A0AAW1I9V3"/>
<organism evidence="3 4">
    <name type="scientific">Popillia japonica</name>
    <name type="common">Japanese beetle</name>
    <dbReference type="NCBI Taxonomy" id="7064"/>
    <lineage>
        <taxon>Eukaryota</taxon>
        <taxon>Metazoa</taxon>
        <taxon>Ecdysozoa</taxon>
        <taxon>Arthropoda</taxon>
        <taxon>Hexapoda</taxon>
        <taxon>Insecta</taxon>
        <taxon>Pterygota</taxon>
        <taxon>Neoptera</taxon>
        <taxon>Endopterygota</taxon>
        <taxon>Coleoptera</taxon>
        <taxon>Polyphaga</taxon>
        <taxon>Scarabaeiformia</taxon>
        <taxon>Scarabaeidae</taxon>
        <taxon>Rutelinae</taxon>
        <taxon>Popillia</taxon>
    </lineage>
</organism>
<evidence type="ECO:0000259" key="2">
    <source>
        <dbReference type="Pfam" id="PF14846"/>
    </source>
</evidence>
<evidence type="ECO:0000313" key="4">
    <source>
        <dbReference type="Proteomes" id="UP001458880"/>
    </source>
</evidence>
<reference evidence="3 4" key="1">
    <citation type="journal article" date="2024" name="BMC Genomics">
        <title>De novo assembly and annotation of Popillia japonica's genome with initial clues to its potential as an invasive pest.</title>
        <authorList>
            <person name="Cucini C."/>
            <person name="Boschi S."/>
            <person name="Funari R."/>
            <person name="Cardaioli E."/>
            <person name="Iannotti N."/>
            <person name="Marturano G."/>
            <person name="Paoli F."/>
            <person name="Bruttini M."/>
            <person name="Carapelli A."/>
            <person name="Frati F."/>
            <person name="Nardi F."/>
        </authorList>
    </citation>
    <scope>NUCLEOTIDE SEQUENCE [LARGE SCALE GENOMIC DNA]</scope>
    <source>
        <strain evidence="3">DMR45628</strain>
    </source>
</reference>
<gene>
    <name evidence="3" type="ORF">QE152_g37636</name>
</gene>
<protein>
    <recommendedName>
        <fullName evidence="2">DUF4485 domain-containing protein</fullName>
    </recommendedName>
</protein>